<protein>
    <submittedName>
        <fullName evidence="2">Uncharacterized protein</fullName>
    </submittedName>
</protein>
<proteinExistence type="predicted"/>
<feature type="compositionally biased region" description="Low complexity" evidence="1">
    <location>
        <begin position="220"/>
        <end position="230"/>
    </location>
</feature>
<dbReference type="Proteomes" id="UP000013827">
    <property type="component" value="Unassembled WGS sequence"/>
</dbReference>
<accession>A0A0D3KF46</accession>
<keyword evidence="3" id="KW-1185">Reference proteome</keyword>
<feature type="region of interest" description="Disordered" evidence="1">
    <location>
        <begin position="124"/>
        <end position="143"/>
    </location>
</feature>
<sequence length="240" mass="24904">MDFLKKLGSGLVEEATEKLQTTLTEGASDAMSSLTGSVTKSLLGKAAGTLKPRSRAAFSQPSACHIFLVRSGAAENVMESLSPQIDEAFNGARDNAKQELGAKLVGHAEKAMESLSSSLLEKANEAMDGSGGSSSRDEGGGLFSSLSTAAMSQAKSALKDAMSSQTEEINTSLLNKAKAIADDALAKLSPQIEMAFDEARDAAKALFSTNLVGSAEDTMNSLSSNLVSSVTGKKRARDDD</sequence>
<dbReference type="GeneID" id="17279652"/>
<reference evidence="2" key="2">
    <citation type="submission" date="2024-10" db="UniProtKB">
        <authorList>
            <consortium name="EnsemblProtists"/>
        </authorList>
    </citation>
    <scope>IDENTIFICATION</scope>
</reference>
<reference evidence="3" key="1">
    <citation type="journal article" date="2013" name="Nature">
        <title>Pan genome of the phytoplankton Emiliania underpins its global distribution.</title>
        <authorList>
            <person name="Read B.A."/>
            <person name="Kegel J."/>
            <person name="Klute M.J."/>
            <person name="Kuo A."/>
            <person name="Lefebvre S.C."/>
            <person name="Maumus F."/>
            <person name="Mayer C."/>
            <person name="Miller J."/>
            <person name="Monier A."/>
            <person name="Salamov A."/>
            <person name="Young J."/>
            <person name="Aguilar M."/>
            <person name="Claverie J.M."/>
            <person name="Frickenhaus S."/>
            <person name="Gonzalez K."/>
            <person name="Herman E.K."/>
            <person name="Lin Y.C."/>
            <person name="Napier J."/>
            <person name="Ogata H."/>
            <person name="Sarno A.F."/>
            <person name="Shmutz J."/>
            <person name="Schroeder D."/>
            <person name="de Vargas C."/>
            <person name="Verret F."/>
            <person name="von Dassow P."/>
            <person name="Valentin K."/>
            <person name="Van de Peer Y."/>
            <person name="Wheeler G."/>
            <person name="Dacks J.B."/>
            <person name="Delwiche C.F."/>
            <person name="Dyhrman S.T."/>
            <person name="Glockner G."/>
            <person name="John U."/>
            <person name="Richards T."/>
            <person name="Worden A.Z."/>
            <person name="Zhang X."/>
            <person name="Grigoriev I.V."/>
            <person name="Allen A.E."/>
            <person name="Bidle K."/>
            <person name="Borodovsky M."/>
            <person name="Bowler C."/>
            <person name="Brownlee C."/>
            <person name="Cock J.M."/>
            <person name="Elias M."/>
            <person name="Gladyshev V.N."/>
            <person name="Groth M."/>
            <person name="Guda C."/>
            <person name="Hadaegh A."/>
            <person name="Iglesias-Rodriguez M.D."/>
            <person name="Jenkins J."/>
            <person name="Jones B.M."/>
            <person name="Lawson T."/>
            <person name="Leese F."/>
            <person name="Lindquist E."/>
            <person name="Lobanov A."/>
            <person name="Lomsadze A."/>
            <person name="Malik S.B."/>
            <person name="Marsh M.E."/>
            <person name="Mackinder L."/>
            <person name="Mock T."/>
            <person name="Mueller-Roeber B."/>
            <person name="Pagarete A."/>
            <person name="Parker M."/>
            <person name="Probert I."/>
            <person name="Quesneville H."/>
            <person name="Raines C."/>
            <person name="Rensing S.A."/>
            <person name="Riano-Pachon D.M."/>
            <person name="Richier S."/>
            <person name="Rokitta S."/>
            <person name="Shiraiwa Y."/>
            <person name="Soanes D.M."/>
            <person name="van der Giezen M."/>
            <person name="Wahlund T.M."/>
            <person name="Williams B."/>
            <person name="Wilson W."/>
            <person name="Wolfe G."/>
            <person name="Wurch L.L."/>
        </authorList>
    </citation>
    <scope>NUCLEOTIDE SEQUENCE</scope>
</reference>
<evidence type="ECO:0000256" key="1">
    <source>
        <dbReference type="SAM" id="MobiDB-lite"/>
    </source>
</evidence>
<name>A0A0D3KF46_EMIH1</name>
<dbReference type="EnsemblProtists" id="EOD34381">
    <property type="protein sequence ID" value="EOD34381"/>
    <property type="gene ID" value="EMIHUDRAFT_202155"/>
</dbReference>
<dbReference type="RefSeq" id="XP_005786810.1">
    <property type="nucleotide sequence ID" value="XM_005786753.1"/>
</dbReference>
<evidence type="ECO:0000313" key="3">
    <source>
        <dbReference type="Proteomes" id="UP000013827"/>
    </source>
</evidence>
<dbReference type="AlphaFoldDB" id="A0A0D3KF46"/>
<dbReference type="PaxDb" id="2903-EOD34381"/>
<dbReference type="HOGENOM" id="CLU_1158213_0_0_1"/>
<dbReference type="KEGG" id="ehx:EMIHUDRAFT_202155"/>
<evidence type="ECO:0000313" key="2">
    <source>
        <dbReference type="EnsemblProtists" id="EOD34381"/>
    </source>
</evidence>
<feature type="region of interest" description="Disordered" evidence="1">
    <location>
        <begin position="217"/>
        <end position="240"/>
    </location>
</feature>
<organism evidence="2 3">
    <name type="scientific">Emiliania huxleyi (strain CCMP1516)</name>
    <dbReference type="NCBI Taxonomy" id="280463"/>
    <lineage>
        <taxon>Eukaryota</taxon>
        <taxon>Haptista</taxon>
        <taxon>Haptophyta</taxon>
        <taxon>Prymnesiophyceae</taxon>
        <taxon>Isochrysidales</taxon>
        <taxon>Noelaerhabdaceae</taxon>
        <taxon>Emiliania</taxon>
    </lineage>
</organism>